<dbReference type="Proteomes" id="UP000429523">
    <property type="component" value="Unassembled WGS sequence"/>
</dbReference>
<dbReference type="Proteomes" id="UP000440367">
    <property type="component" value="Unassembled WGS sequence"/>
</dbReference>
<dbReference type="AlphaFoldDB" id="A0A6A3R1A5"/>
<protein>
    <submittedName>
        <fullName evidence="3">Uncharacterized protein</fullName>
    </submittedName>
</protein>
<keyword evidence="8" id="KW-1185">Reference proteome</keyword>
<evidence type="ECO:0000313" key="1">
    <source>
        <dbReference type="EMBL" id="KAE8935188.1"/>
    </source>
</evidence>
<evidence type="ECO:0000313" key="6">
    <source>
        <dbReference type="EMBL" id="KAE9285337.1"/>
    </source>
</evidence>
<name>A0A6A3R1A5_9STRA</name>
<evidence type="ECO:0000313" key="2">
    <source>
        <dbReference type="EMBL" id="KAE9054515.1"/>
    </source>
</evidence>
<dbReference type="EMBL" id="QXGB01010764">
    <property type="protein sequence ID" value="KAE9154126.1"/>
    <property type="molecule type" value="Genomic_DNA"/>
</dbReference>
<evidence type="ECO:0000313" key="8">
    <source>
        <dbReference type="Proteomes" id="UP000433483"/>
    </source>
</evidence>
<evidence type="ECO:0000313" key="10">
    <source>
        <dbReference type="Proteomes" id="UP000440367"/>
    </source>
</evidence>
<evidence type="ECO:0000313" key="3">
    <source>
        <dbReference type="EMBL" id="KAE9085391.1"/>
    </source>
</evidence>
<evidence type="ECO:0000313" key="12">
    <source>
        <dbReference type="Proteomes" id="UP000441208"/>
    </source>
</evidence>
<sequence>MLGSAACWVALPLVLRTTKYHFRNLRFKTGDVRGLKVKYKSNSSLGTKQYCEKHSECLIG</sequence>
<evidence type="ECO:0000313" key="11">
    <source>
        <dbReference type="Proteomes" id="UP000440732"/>
    </source>
</evidence>
<evidence type="ECO:0000313" key="7">
    <source>
        <dbReference type="Proteomes" id="UP000429523"/>
    </source>
</evidence>
<dbReference type="EMBL" id="QXGF01000830">
    <property type="protein sequence ID" value="KAE8935188.1"/>
    <property type="molecule type" value="Genomic_DNA"/>
</dbReference>
<organism evidence="3 12">
    <name type="scientific">Phytophthora fragariae</name>
    <dbReference type="NCBI Taxonomy" id="53985"/>
    <lineage>
        <taxon>Eukaryota</taxon>
        <taxon>Sar</taxon>
        <taxon>Stramenopiles</taxon>
        <taxon>Oomycota</taxon>
        <taxon>Peronosporomycetes</taxon>
        <taxon>Peronosporales</taxon>
        <taxon>Peronosporaceae</taxon>
        <taxon>Phytophthora</taxon>
    </lineage>
</organism>
<dbReference type="EMBL" id="QXFZ01001761">
    <property type="protein sequence ID" value="KAE9085391.1"/>
    <property type="molecule type" value="Genomic_DNA"/>
</dbReference>
<dbReference type="EMBL" id="QXGE01002059">
    <property type="protein sequence ID" value="KAE9285337.1"/>
    <property type="molecule type" value="Genomic_DNA"/>
</dbReference>
<evidence type="ECO:0000313" key="5">
    <source>
        <dbReference type="EMBL" id="KAE9198860.1"/>
    </source>
</evidence>
<dbReference type="Proteomes" id="UP000437068">
    <property type="component" value="Unassembled WGS sequence"/>
</dbReference>
<accession>A0A6A3R1A5</accession>
<comment type="caution">
    <text evidence="3">The sequence shown here is derived from an EMBL/GenBank/DDBJ whole genome shotgun (WGS) entry which is preliminary data.</text>
</comment>
<dbReference type="Proteomes" id="UP000441208">
    <property type="component" value="Unassembled WGS sequence"/>
</dbReference>
<reference evidence="7 8" key="1">
    <citation type="submission" date="2018-08" db="EMBL/GenBank/DDBJ databases">
        <title>Genomic investigation of the strawberry pathogen Phytophthora fragariae indicates pathogenicity is determined by transcriptional variation in three key races.</title>
        <authorList>
            <person name="Adams T.M."/>
            <person name="Armitage A.D."/>
            <person name="Sobczyk M.K."/>
            <person name="Bates H.J."/>
            <person name="Dunwell J.M."/>
            <person name="Nellist C.F."/>
            <person name="Harrison R.J."/>
        </authorList>
    </citation>
    <scope>NUCLEOTIDE SEQUENCE [LARGE SCALE GENOMIC DNA]</scope>
    <source>
        <strain evidence="6 9">A4</strain>
        <strain evidence="5 10">BC-1</strain>
        <strain evidence="4 8">NOV-27</strain>
        <strain evidence="2 11">NOV-5</strain>
        <strain evidence="3 12">NOV-71</strain>
        <strain evidence="1 7">NOV-9</strain>
    </source>
</reference>
<evidence type="ECO:0000313" key="9">
    <source>
        <dbReference type="Proteomes" id="UP000437068"/>
    </source>
</evidence>
<evidence type="ECO:0000313" key="4">
    <source>
        <dbReference type="EMBL" id="KAE9154126.1"/>
    </source>
</evidence>
<dbReference type="EMBL" id="QXGA01011369">
    <property type="protein sequence ID" value="KAE9054515.1"/>
    <property type="molecule type" value="Genomic_DNA"/>
</dbReference>
<dbReference type="Proteomes" id="UP000440732">
    <property type="component" value="Unassembled WGS sequence"/>
</dbReference>
<gene>
    <name evidence="6" type="ORF">PF001_g21953</name>
    <name evidence="5" type="ORF">PF002_g22311</name>
    <name evidence="4" type="ORF">PF005_g33399</name>
    <name evidence="2" type="ORF">PF006_g33234</name>
    <name evidence="3" type="ORF">PF007_g21158</name>
    <name evidence="1" type="ORF">PF009_g14857</name>
</gene>
<proteinExistence type="predicted"/>
<dbReference type="EMBL" id="QXGD01001799">
    <property type="protein sequence ID" value="KAE9198860.1"/>
    <property type="molecule type" value="Genomic_DNA"/>
</dbReference>
<dbReference type="Proteomes" id="UP000433483">
    <property type="component" value="Unassembled WGS sequence"/>
</dbReference>